<dbReference type="InterPro" id="IPR010343">
    <property type="entry name" value="ArAE_1"/>
</dbReference>
<feature type="transmembrane region" description="Helical" evidence="7">
    <location>
        <begin position="118"/>
        <end position="139"/>
    </location>
</feature>
<dbReference type="Proteomes" id="UP000185696">
    <property type="component" value="Unassembled WGS sequence"/>
</dbReference>
<evidence type="ECO:0000256" key="7">
    <source>
        <dbReference type="SAM" id="Phobius"/>
    </source>
</evidence>
<proteinExistence type="predicted"/>
<evidence type="ECO:0000256" key="3">
    <source>
        <dbReference type="ARBA" id="ARBA00022692"/>
    </source>
</evidence>
<dbReference type="EMBL" id="MSIF01000008">
    <property type="protein sequence ID" value="OLF09851.1"/>
    <property type="molecule type" value="Genomic_DNA"/>
</dbReference>
<accession>A0A7Z1AY01</accession>
<evidence type="ECO:0000256" key="4">
    <source>
        <dbReference type="ARBA" id="ARBA00022989"/>
    </source>
</evidence>
<keyword evidence="2" id="KW-1003">Cell membrane</keyword>
<dbReference type="AlphaFoldDB" id="A0A7Z1AY01"/>
<comment type="subcellular location">
    <subcellularLocation>
        <location evidence="1">Cell membrane</location>
        <topology evidence="1">Multi-pass membrane protein</topology>
    </subcellularLocation>
</comment>
<reference evidence="8 9" key="1">
    <citation type="submission" date="2016-12" db="EMBL/GenBank/DDBJ databases">
        <title>The draft genome sequence of Actinophytocola xinjiangensis.</title>
        <authorList>
            <person name="Wang W."/>
            <person name="Yuan L."/>
        </authorList>
    </citation>
    <scope>NUCLEOTIDE SEQUENCE [LARGE SCALE GENOMIC DNA]</scope>
    <source>
        <strain evidence="8 9">CGMCC 4.4663</strain>
    </source>
</reference>
<comment type="caution">
    <text evidence="8">The sequence shown here is derived from an EMBL/GenBank/DDBJ whole genome shotgun (WGS) entry which is preliminary data.</text>
</comment>
<keyword evidence="3 7" id="KW-0812">Transmembrane</keyword>
<evidence type="ECO:0000256" key="1">
    <source>
        <dbReference type="ARBA" id="ARBA00004651"/>
    </source>
</evidence>
<evidence type="ECO:0008006" key="10">
    <source>
        <dbReference type="Google" id="ProtNLM"/>
    </source>
</evidence>
<protein>
    <recommendedName>
        <fullName evidence="10">Aromatic acid exporter family member 1</fullName>
    </recommendedName>
</protein>
<keyword evidence="9" id="KW-1185">Reference proteome</keyword>
<evidence type="ECO:0000256" key="2">
    <source>
        <dbReference type="ARBA" id="ARBA00022475"/>
    </source>
</evidence>
<feature type="region of interest" description="Disordered" evidence="6">
    <location>
        <begin position="203"/>
        <end position="222"/>
    </location>
</feature>
<dbReference type="Pfam" id="PF06081">
    <property type="entry name" value="ArAE_1"/>
    <property type="match status" value="1"/>
</dbReference>
<feature type="transmembrane region" description="Helical" evidence="7">
    <location>
        <begin position="52"/>
        <end position="72"/>
    </location>
</feature>
<organism evidence="8 9">
    <name type="scientific">Actinophytocola xinjiangensis</name>
    <dbReference type="NCBI Taxonomy" id="485602"/>
    <lineage>
        <taxon>Bacteria</taxon>
        <taxon>Bacillati</taxon>
        <taxon>Actinomycetota</taxon>
        <taxon>Actinomycetes</taxon>
        <taxon>Pseudonocardiales</taxon>
        <taxon>Pseudonocardiaceae</taxon>
    </lineage>
</organism>
<dbReference type="GO" id="GO:0005886">
    <property type="term" value="C:plasma membrane"/>
    <property type="evidence" value="ECO:0007669"/>
    <property type="project" value="UniProtKB-SubCell"/>
</dbReference>
<feature type="transmembrane region" description="Helical" evidence="7">
    <location>
        <begin position="92"/>
        <end position="111"/>
    </location>
</feature>
<keyword evidence="5 7" id="KW-0472">Membrane</keyword>
<evidence type="ECO:0000313" key="9">
    <source>
        <dbReference type="Proteomes" id="UP000185696"/>
    </source>
</evidence>
<name>A0A7Z1AY01_9PSEU</name>
<feature type="transmembrane region" description="Helical" evidence="7">
    <location>
        <begin position="28"/>
        <end position="45"/>
    </location>
</feature>
<gene>
    <name evidence="8" type="ORF">BLA60_18230</name>
</gene>
<evidence type="ECO:0000256" key="6">
    <source>
        <dbReference type="SAM" id="MobiDB-lite"/>
    </source>
</evidence>
<evidence type="ECO:0000256" key="5">
    <source>
        <dbReference type="ARBA" id="ARBA00023136"/>
    </source>
</evidence>
<keyword evidence="4 7" id="KW-1133">Transmembrane helix</keyword>
<evidence type="ECO:0000313" key="8">
    <source>
        <dbReference type="EMBL" id="OLF09851.1"/>
    </source>
</evidence>
<sequence>MVPAAKMAVAAVVAWSVARLFDDTQSFIAAYAAVFMVAGTVYRSLLDAARQVTTVVLGVLVAFVAVLVIPWPPAELGVAVFAGMMLGSWRRLGPDGIWVGVVALLMVTFGTADDVSYLALRVGEAVFGAVVGIAVNALVAPPLRLRAGGRAVAALSADLANLLTAAAAGLRGGWAEDDARGWRRSACQLEVAARHAENEIGHGHESLRLNSRRRRRTGLAHPSVEDRRLSVLRALVRHTQQLTETLAASAEPASTLPATGTTFDARLADPVDTLAEAVRAYRDPHSHRLDRDALTAALAHARDRRAAMARIVPSPDLDPPKDWSTHAAALVAVERALRTLTDAPDPADTR</sequence>